<protein>
    <submittedName>
        <fullName evidence="1">Cytidylate kinase</fullName>
    </submittedName>
</protein>
<organism evidence="1 2">
    <name type="scientific">Kribbella pratensis</name>
    <dbReference type="NCBI Taxonomy" id="2512112"/>
    <lineage>
        <taxon>Bacteria</taxon>
        <taxon>Bacillati</taxon>
        <taxon>Actinomycetota</taxon>
        <taxon>Actinomycetes</taxon>
        <taxon>Propionibacteriales</taxon>
        <taxon>Kribbellaceae</taxon>
        <taxon>Kribbella</taxon>
    </lineage>
</organism>
<dbReference type="GO" id="GO:0016301">
    <property type="term" value="F:kinase activity"/>
    <property type="evidence" value="ECO:0007669"/>
    <property type="project" value="UniProtKB-KW"/>
</dbReference>
<proteinExistence type="predicted"/>
<dbReference type="Proteomes" id="UP000295060">
    <property type="component" value="Unassembled WGS sequence"/>
</dbReference>
<dbReference type="Pfam" id="PF13671">
    <property type="entry name" value="AAA_33"/>
    <property type="match status" value="1"/>
</dbReference>
<name>A0ABY2F543_9ACTN</name>
<dbReference type="InterPro" id="IPR027417">
    <property type="entry name" value="P-loop_NTPase"/>
</dbReference>
<gene>
    <name evidence="1" type="ORF">EV137_7657</name>
</gene>
<accession>A0ABY2F543</accession>
<keyword evidence="2" id="KW-1185">Reference proteome</keyword>
<comment type="caution">
    <text evidence="1">The sequence shown here is derived from an EMBL/GenBank/DDBJ whole genome shotgun (WGS) entry which is preliminary data.</text>
</comment>
<dbReference type="Gene3D" id="3.40.50.300">
    <property type="entry name" value="P-loop containing nucleotide triphosphate hydrolases"/>
    <property type="match status" value="1"/>
</dbReference>
<evidence type="ECO:0000313" key="2">
    <source>
        <dbReference type="Proteomes" id="UP000295060"/>
    </source>
</evidence>
<reference evidence="1 2" key="1">
    <citation type="submission" date="2019-03" db="EMBL/GenBank/DDBJ databases">
        <title>Genomic Encyclopedia of Type Strains, Phase III (KMG-III): the genomes of soil and plant-associated and newly described type strains.</title>
        <authorList>
            <person name="Whitman W."/>
        </authorList>
    </citation>
    <scope>NUCLEOTIDE SEQUENCE [LARGE SCALE GENOMIC DNA]</scope>
    <source>
        <strain evidence="1 2">VKMAc-2574</strain>
    </source>
</reference>
<keyword evidence="1" id="KW-0418">Kinase</keyword>
<dbReference type="RefSeq" id="WP_134132971.1">
    <property type="nucleotide sequence ID" value="NZ_SODU01000005.1"/>
</dbReference>
<dbReference type="SUPFAM" id="SSF52540">
    <property type="entry name" value="P-loop containing nucleoside triphosphate hydrolases"/>
    <property type="match status" value="1"/>
</dbReference>
<evidence type="ECO:0000313" key="1">
    <source>
        <dbReference type="EMBL" id="TDW81648.1"/>
    </source>
</evidence>
<keyword evidence="1" id="KW-0808">Transferase</keyword>
<sequence length="179" mass="19030">MSNVLLLTGPSGSGKTTVARMVATGAPRPTMHLTTDEFYRGIRTGFIAPYLPGAHRQNEVVVEAIVATVSVYARGGYDVVVDGIIGPWFLAPFREAAKAGEWTMSYVVLRPDLGTTLRRGQDRPHPELTDADALTGLHGAFADLGPLEPHAIDTSRLDAEQTAAEVRGAVASGNYLLSA</sequence>
<dbReference type="EMBL" id="SODU01000005">
    <property type="protein sequence ID" value="TDW81648.1"/>
    <property type="molecule type" value="Genomic_DNA"/>
</dbReference>